<comment type="subcellular location">
    <subcellularLocation>
        <location evidence="6">Cell membrane</location>
        <topology evidence="6">Multi-pass membrane protein</topology>
    </subcellularLocation>
    <subcellularLocation>
        <location evidence="1">Membrane</location>
        <topology evidence="1">Multi-pass membrane protein</topology>
    </subcellularLocation>
</comment>
<dbReference type="EMBL" id="DWUU01000033">
    <property type="protein sequence ID" value="HJD42394.1"/>
    <property type="molecule type" value="Genomic_DNA"/>
</dbReference>
<dbReference type="InterPro" id="IPR002781">
    <property type="entry name" value="TM_pro_TauE-like"/>
</dbReference>
<evidence type="ECO:0000256" key="2">
    <source>
        <dbReference type="ARBA" id="ARBA00009142"/>
    </source>
</evidence>
<dbReference type="AlphaFoldDB" id="A0A9D2U7R7"/>
<sequence>MMSMILILLLNLLVGACIGLTGIAGFLLPMFYTGFLGMPAGESLALSFSAFLISGALGSVTYYRQGNLDLKPAVILSAGSLPGALAGVWVNLLIPEDVMRMILYIVVLASGISILLRKDGKTDGPEKQMTLTGTKAGLFFLLGAATGAVCAASGAGGPVLVMPLLTLIGFPAHTAVGISLFNSVFIALPAAGGYLWSGAENTEMFRLLIPVLIAHGIGVAFGSRNAEKINPVTLKRIVAAGSIAIALIKLFFQ</sequence>
<dbReference type="Proteomes" id="UP000823909">
    <property type="component" value="Unassembled WGS sequence"/>
</dbReference>
<evidence type="ECO:0000313" key="8">
    <source>
        <dbReference type="Proteomes" id="UP000823909"/>
    </source>
</evidence>
<evidence type="ECO:0000256" key="1">
    <source>
        <dbReference type="ARBA" id="ARBA00004141"/>
    </source>
</evidence>
<evidence type="ECO:0000256" key="5">
    <source>
        <dbReference type="ARBA" id="ARBA00023136"/>
    </source>
</evidence>
<reference evidence="7" key="2">
    <citation type="submission" date="2021-04" db="EMBL/GenBank/DDBJ databases">
        <authorList>
            <person name="Gilroy R."/>
        </authorList>
    </citation>
    <scope>NUCLEOTIDE SEQUENCE</scope>
    <source>
        <strain evidence="7">ChiBcec15-3976</strain>
    </source>
</reference>
<keyword evidence="3 6" id="KW-0812">Transmembrane</keyword>
<comment type="caution">
    <text evidence="7">The sequence shown here is derived from an EMBL/GenBank/DDBJ whole genome shotgun (WGS) entry which is preliminary data.</text>
</comment>
<keyword evidence="5 6" id="KW-0472">Membrane</keyword>
<name>A0A9D2U7R7_9FIRM</name>
<evidence type="ECO:0000256" key="4">
    <source>
        <dbReference type="ARBA" id="ARBA00022989"/>
    </source>
</evidence>
<feature type="transmembrane region" description="Helical" evidence="6">
    <location>
        <begin position="204"/>
        <end position="222"/>
    </location>
</feature>
<dbReference type="InterPro" id="IPR051598">
    <property type="entry name" value="TSUP/Inactive_protease-like"/>
</dbReference>
<feature type="transmembrane region" description="Helical" evidence="6">
    <location>
        <begin position="136"/>
        <end position="155"/>
    </location>
</feature>
<gene>
    <name evidence="7" type="ORF">H9910_05240</name>
</gene>
<dbReference type="PANTHER" id="PTHR43701">
    <property type="entry name" value="MEMBRANE TRANSPORTER PROTEIN MJ0441-RELATED"/>
    <property type="match status" value="1"/>
</dbReference>
<feature type="transmembrane region" description="Helical" evidence="6">
    <location>
        <begin position="7"/>
        <end position="32"/>
    </location>
</feature>
<feature type="transmembrane region" description="Helical" evidence="6">
    <location>
        <begin position="98"/>
        <end position="116"/>
    </location>
</feature>
<dbReference type="Pfam" id="PF01925">
    <property type="entry name" value="TauE"/>
    <property type="match status" value="1"/>
</dbReference>
<keyword evidence="6" id="KW-1003">Cell membrane</keyword>
<feature type="transmembrane region" description="Helical" evidence="6">
    <location>
        <begin position="234"/>
        <end position="252"/>
    </location>
</feature>
<proteinExistence type="inferred from homology"/>
<dbReference type="PANTHER" id="PTHR43701:SF2">
    <property type="entry name" value="MEMBRANE TRANSPORTER PROTEIN YJNA-RELATED"/>
    <property type="match status" value="1"/>
</dbReference>
<feature type="transmembrane region" description="Helical" evidence="6">
    <location>
        <begin position="74"/>
        <end position="92"/>
    </location>
</feature>
<comment type="similarity">
    <text evidence="2 6">Belongs to the 4-toluene sulfonate uptake permease (TSUP) (TC 2.A.102) family.</text>
</comment>
<dbReference type="GO" id="GO:0005886">
    <property type="term" value="C:plasma membrane"/>
    <property type="evidence" value="ECO:0007669"/>
    <property type="project" value="UniProtKB-SubCell"/>
</dbReference>
<organism evidence="7 8">
    <name type="scientific">Candidatus Mediterraneibacter quadrami</name>
    <dbReference type="NCBI Taxonomy" id="2838684"/>
    <lineage>
        <taxon>Bacteria</taxon>
        <taxon>Bacillati</taxon>
        <taxon>Bacillota</taxon>
        <taxon>Clostridia</taxon>
        <taxon>Lachnospirales</taxon>
        <taxon>Lachnospiraceae</taxon>
        <taxon>Mediterraneibacter</taxon>
    </lineage>
</organism>
<reference evidence="7" key="1">
    <citation type="journal article" date="2021" name="PeerJ">
        <title>Extensive microbial diversity within the chicken gut microbiome revealed by metagenomics and culture.</title>
        <authorList>
            <person name="Gilroy R."/>
            <person name="Ravi A."/>
            <person name="Getino M."/>
            <person name="Pursley I."/>
            <person name="Horton D.L."/>
            <person name="Alikhan N.F."/>
            <person name="Baker D."/>
            <person name="Gharbi K."/>
            <person name="Hall N."/>
            <person name="Watson M."/>
            <person name="Adriaenssens E.M."/>
            <person name="Foster-Nyarko E."/>
            <person name="Jarju S."/>
            <person name="Secka A."/>
            <person name="Antonio M."/>
            <person name="Oren A."/>
            <person name="Chaudhuri R.R."/>
            <person name="La Ragione R."/>
            <person name="Hildebrand F."/>
            <person name="Pallen M.J."/>
        </authorList>
    </citation>
    <scope>NUCLEOTIDE SEQUENCE</scope>
    <source>
        <strain evidence="7">ChiBcec15-3976</strain>
    </source>
</reference>
<protein>
    <recommendedName>
        <fullName evidence="6">Probable membrane transporter protein</fullName>
    </recommendedName>
</protein>
<evidence type="ECO:0000313" key="7">
    <source>
        <dbReference type="EMBL" id="HJD42394.1"/>
    </source>
</evidence>
<accession>A0A9D2U7R7</accession>
<feature type="transmembrane region" description="Helical" evidence="6">
    <location>
        <begin position="175"/>
        <end position="197"/>
    </location>
</feature>
<evidence type="ECO:0000256" key="6">
    <source>
        <dbReference type="RuleBase" id="RU363041"/>
    </source>
</evidence>
<keyword evidence="4 6" id="KW-1133">Transmembrane helix</keyword>
<evidence type="ECO:0000256" key="3">
    <source>
        <dbReference type="ARBA" id="ARBA00022692"/>
    </source>
</evidence>
<feature type="transmembrane region" description="Helical" evidence="6">
    <location>
        <begin position="44"/>
        <end position="62"/>
    </location>
</feature>